<feature type="chain" id="PRO_5047300850" evidence="1">
    <location>
        <begin position="33"/>
        <end position="640"/>
    </location>
</feature>
<comment type="caution">
    <text evidence="3">The sequence shown here is derived from an EMBL/GenBank/DDBJ whole genome shotgun (WGS) entry which is preliminary data.</text>
</comment>
<feature type="domain" description="DUF5060" evidence="2">
    <location>
        <begin position="47"/>
        <end position="124"/>
    </location>
</feature>
<proteinExistence type="predicted"/>
<evidence type="ECO:0000313" key="4">
    <source>
        <dbReference type="Proteomes" id="UP001467690"/>
    </source>
</evidence>
<evidence type="ECO:0000256" key="1">
    <source>
        <dbReference type="SAM" id="SignalP"/>
    </source>
</evidence>
<dbReference type="InterPro" id="IPR017853">
    <property type="entry name" value="GH"/>
</dbReference>
<gene>
    <name evidence="3" type="ORF">ABS311_05145</name>
</gene>
<dbReference type="SUPFAM" id="SSF51445">
    <property type="entry name" value="(Trans)glycosidases"/>
    <property type="match status" value="1"/>
</dbReference>
<dbReference type="Gene3D" id="3.20.20.80">
    <property type="entry name" value="Glycosidases"/>
    <property type="match status" value="1"/>
</dbReference>
<dbReference type="InterPro" id="IPR032260">
    <property type="entry name" value="DUF5060"/>
</dbReference>
<keyword evidence="4" id="KW-1185">Reference proteome</keyword>
<evidence type="ECO:0000313" key="3">
    <source>
        <dbReference type="EMBL" id="MER2491265.1"/>
    </source>
</evidence>
<name>A0ABV1REG8_9ALTE</name>
<accession>A0ABV1REG8</accession>
<keyword evidence="1" id="KW-0732">Signal</keyword>
<dbReference type="RefSeq" id="WP_143873154.1">
    <property type="nucleotide sequence ID" value="NZ_CP041661.1"/>
</dbReference>
<dbReference type="InterPro" id="IPR013783">
    <property type="entry name" value="Ig-like_fold"/>
</dbReference>
<dbReference type="Gene3D" id="2.60.40.10">
    <property type="entry name" value="Immunoglobulins"/>
    <property type="match status" value="1"/>
</dbReference>
<evidence type="ECO:0000259" key="2">
    <source>
        <dbReference type="Pfam" id="PF16586"/>
    </source>
</evidence>
<dbReference type="PROSITE" id="PS51257">
    <property type="entry name" value="PROKAR_LIPOPROTEIN"/>
    <property type="match status" value="1"/>
</dbReference>
<protein>
    <submittedName>
        <fullName evidence="3">DUF5060 domain-containing protein</fullName>
    </submittedName>
</protein>
<dbReference type="Proteomes" id="UP001467690">
    <property type="component" value="Unassembled WGS sequence"/>
</dbReference>
<dbReference type="Pfam" id="PF16586">
    <property type="entry name" value="DUF5060"/>
    <property type="match status" value="1"/>
</dbReference>
<organism evidence="3 4">
    <name type="scientific">Catenovulum sediminis</name>
    <dbReference type="NCBI Taxonomy" id="1740262"/>
    <lineage>
        <taxon>Bacteria</taxon>
        <taxon>Pseudomonadati</taxon>
        <taxon>Pseudomonadota</taxon>
        <taxon>Gammaproteobacteria</taxon>
        <taxon>Alteromonadales</taxon>
        <taxon>Alteromonadaceae</taxon>
        <taxon>Catenovulum</taxon>
    </lineage>
</organism>
<feature type="signal peptide" evidence="1">
    <location>
        <begin position="1"/>
        <end position="32"/>
    </location>
</feature>
<sequence>MFTNDDKKWVNNSKLLSCLILFCATLGLSACANFSIGTAQPEIAKLDTFTLDITGPDSQENGQLNPFTDYRVLVEFIHPQQKKIVRGYYAADGNAGETSAQAGNIWRVKFTPQLTGQWQYKVHFDSGENIALSNNLIEGEATAFDGLQGRFWVSEQKVSTNTAANKAYKANKANRQIGFLTVQNGYFYSSIDNQPVLKVGANSPENLLGYQDFDGTYRIQPDTKDEGKAQDKQLHQYAPHIKDWQSGDLTWQNGKGKGLVGALNYLAAQDMNSVYFITMNIGGDGKDSWPYLDHTSFNRFDVSKLEQWQAVFAHMQEKGLLMHIILQETENELLLDNGDMGDQRNLYLREMIARFAHFPGIIWNIGEENGPVKWSPNGQTPEQVKQMARFIKKNDPYRHPVLVHSHASAKHKEETLTGLLGEVSIDGISLQVDQPHRAARDIQIWRDKSLAAGHQWAISMDEIGIWHTGARPDADNPTHDDMRTQVLWPSMFKKASGIEWYFGYRFAHNDLNAEDWRSRHKLWQQTKYAKQFFEQSDLHQLNYFCSARFNSKAYCLTTQTADRALVYLPSGWDEKLAFDLPDGQYALRLYSPRKGQWKKGQWENAAQTIEIRNGQPLKLVNLLTEKSTDWALEFKLLTLH</sequence>
<reference evidence="3 4" key="1">
    <citation type="submission" date="2024-06" db="EMBL/GenBank/DDBJ databases">
        <authorList>
            <person name="Chen R.Y."/>
        </authorList>
    </citation>
    <scope>NUCLEOTIDE SEQUENCE [LARGE SCALE GENOMIC DNA]</scope>
    <source>
        <strain evidence="3 4">D2</strain>
    </source>
</reference>
<dbReference type="EMBL" id="JBELOE010000102">
    <property type="protein sequence ID" value="MER2491265.1"/>
    <property type="molecule type" value="Genomic_DNA"/>
</dbReference>